<reference evidence="2" key="1">
    <citation type="submission" date="2022-01" db="EMBL/GenBank/DDBJ databases">
        <authorList>
            <person name="Jo J.-H."/>
            <person name="Im W.-T."/>
        </authorList>
    </citation>
    <scope>NUCLEOTIDE SEQUENCE</scope>
    <source>
        <strain evidence="2">XY25</strain>
    </source>
</reference>
<proteinExistence type="predicted"/>
<evidence type="ECO:0000256" key="1">
    <source>
        <dbReference type="SAM" id="MobiDB-lite"/>
    </source>
</evidence>
<dbReference type="InterPro" id="IPR002696">
    <property type="entry name" value="Membr_insert_effic_factor_YidD"/>
</dbReference>
<evidence type="ECO:0000313" key="3">
    <source>
        <dbReference type="Proteomes" id="UP001165384"/>
    </source>
</evidence>
<feature type="region of interest" description="Disordered" evidence="1">
    <location>
        <begin position="120"/>
        <end position="151"/>
    </location>
</feature>
<protein>
    <submittedName>
        <fullName evidence="2">Membrane protein insertion efficiency factor YidD</fullName>
    </submittedName>
</protein>
<organism evidence="2 3">
    <name type="scientific">Dechloromonas hankyongensis</name>
    <dbReference type="NCBI Taxonomy" id="2908002"/>
    <lineage>
        <taxon>Bacteria</taxon>
        <taxon>Pseudomonadati</taxon>
        <taxon>Pseudomonadota</taxon>
        <taxon>Betaproteobacteria</taxon>
        <taxon>Rhodocyclales</taxon>
        <taxon>Azonexaceae</taxon>
        <taxon>Dechloromonas</taxon>
    </lineage>
</organism>
<accession>A0ABS9JXT5</accession>
<feature type="compositionally biased region" description="Basic and acidic residues" evidence="1">
    <location>
        <begin position="136"/>
        <end position="151"/>
    </location>
</feature>
<keyword evidence="3" id="KW-1185">Reference proteome</keyword>
<gene>
    <name evidence="2" type="primary">yidD</name>
    <name evidence="2" type="ORF">LZ012_01720</name>
</gene>
<sequence>MQALALAAIRFYQRHLSPRKGYCCAYRHHTGRASCSQLGYRAIRRLGLWRGLAALRVRLGHCGIAHRRYSRRGLAVGRQAGFGDCACDLPCDLDAGTACDLAGNLPCDCGLDWPGSEKRKEGEQHVHIPPATGQDAVHERVADDGRVSSNS</sequence>
<name>A0ABS9JXT5_9RHOO</name>
<dbReference type="Pfam" id="PF01809">
    <property type="entry name" value="YidD"/>
    <property type="match status" value="1"/>
</dbReference>
<evidence type="ECO:0000313" key="2">
    <source>
        <dbReference type="EMBL" id="MCG2575707.1"/>
    </source>
</evidence>
<dbReference type="NCBIfam" id="TIGR00278">
    <property type="entry name" value="membrane protein insertion efficiency factor YidD"/>
    <property type="match status" value="1"/>
</dbReference>
<dbReference type="Proteomes" id="UP001165384">
    <property type="component" value="Unassembled WGS sequence"/>
</dbReference>
<dbReference type="RefSeq" id="WP_275706894.1">
    <property type="nucleotide sequence ID" value="NZ_JAKLTN010000001.1"/>
</dbReference>
<comment type="caution">
    <text evidence="2">The sequence shown here is derived from an EMBL/GenBank/DDBJ whole genome shotgun (WGS) entry which is preliminary data.</text>
</comment>
<dbReference type="SMART" id="SM01234">
    <property type="entry name" value="Haemolytic"/>
    <property type="match status" value="1"/>
</dbReference>
<dbReference type="EMBL" id="JAKLTN010000001">
    <property type="protein sequence ID" value="MCG2575707.1"/>
    <property type="molecule type" value="Genomic_DNA"/>
</dbReference>